<proteinExistence type="predicted"/>
<organism evidence="1 2">
    <name type="scientific">Mycobacterium phage Tortellini</name>
    <dbReference type="NCBI Taxonomy" id="1897497"/>
    <lineage>
        <taxon>Viruses</taxon>
        <taxon>Duplodnaviria</taxon>
        <taxon>Heunggongvirae</taxon>
        <taxon>Uroviricota</taxon>
        <taxon>Caudoviricetes</taxon>
        <taxon>Pclasvirinae</taxon>
        <taxon>Tortellinivirus</taxon>
        <taxon>Tortellinivirus tortellini</taxon>
        <taxon>Mycobacterium virus Tortellini</taxon>
    </lineage>
</organism>
<evidence type="ECO:0000313" key="1">
    <source>
        <dbReference type="EMBL" id="AOT25799.1"/>
    </source>
</evidence>
<accession>A0A1D8EX28</accession>
<keyword evidence="2" id="KW-1185">Reference proteome</keyword>
<sequence length="53" mass="5945">MKMQKAFVDPRKYWIYRCGRVWEVSAPAGNGACIYEFDTGAEALAAFAKGGRR</sequence>
<evidence type="ECO:0000313" key="2">
    <source>
        <dbReference type="Proteomes" id="UP000222614"/>
    </source>
</evidence>
<reference evidence="2" key="1">
    <citation type="submission" date="2016-08" db="EMBL/GenBank/DDBJ databases">
        <authorList>
            <person name="Seilhamer J.J."/>
        </authorList>
    </citation>
    <scope>NUCLEOTIDE SEQUENCE [LARGE SCALE GENOMIC DNA]</scope>
</reference>
<dbReference type="EMBL" id="KX648391">
    <property type="protein sequence ID" value="AOT25799.1"/>
    <property type="molecule type" value="Genomic_DNA"/>
</dbReference>
<name>A0A1D8EX28_9CAUD</name>
<dbReference type="Proteomes" id="UP000222614">
    <property type="component" value="Segment"/>
</dbReference>
<protein>
    <submittedName>
        <fullName evidence="1">Uncharacterized protein</fullName>
    </submittedName>
</protein>
<gene>
    <name evidence="1" type="ORF">SEA_TORTELLINI_54</name>
</gene>